<dbReference type="AlphaFoldDB" id="A0A4Y7SH24"/>
<dbReference type="OrthoDB" id="3116132at2759"/>
<dbReference type="Proteomes" id="UP000298030">
    <property type="component" value="Unassembled WGS sequence"/>
</dbReference>
<reference evidence="1 2" key="1">
    <citation type="journal article" date="2019" name="Nat. Ecol. Evol.">
        <title>Megaphylogeny resolves global patterns of mushroom evolution.</title>
        <authorList>
            <person name="Varga T."/>
            <person name="Krizsan K."/>
            <person name="Foldi C."/>
            <person name="Dima B."/>
            <person name="Sanchez-Garcia M."/>
            <person name="Sanchez-Ramirez S."/>
            <person name="Szollosi G.J."/>
            <person name="Szarkandi J.G."/>
            <person name="Papp V."/>
            <person name="Albert L."/>
            <person name="Andreopoulos W."/>
            <person name="Angelini C."/>
            <person name="Antonin V."/>
            <person name="Barry K.W."/>
            <person name="Bougher N.L."/>
            <person name="Buchanan P."/>
            <person name="Buyck B."/>
            <person name="Bense V."/>
            <person name="Catcheside P."/>
            <person name="Chovatia M."/>
            <person name="Cooper J."/>
            <person name="Damon W."/>
            <person name="Desjardin D."/>
            <person name="Finy P."/>
            <person name="Geml J."/>
            <person name="Haridas S."/>
            <person name="Hughes K."/>
            <person name="Justo A."/>
            <person name="Karasinski D."/>
            <person name="Kautmanova I."/>
            <person name="Kiss B."/>
            <person name="Kocsube S."/>
            <person name="Kotiranta H."/>
            <person name="LaButti K.M."/>
            <person name="Lechner B.E."/>
            <person name="Liimatainen K."/>
            <person name="Lipzen A."/>
            <person name="Lukacs Z."/>
            <person name="Mihaltcheva S."/>
            <person name="Morgado L.N."/>
            <person name="Niskanen T."/>
            <person name="Noordeloos M.E."/>
            <person name="Ohm R.A."/>
            <person name="Ortiz-Santana B."/>
            <person name="Ovrebo C."/>
            <person name="Racz N."/>
            <person name="Riley R."/>
            <person name="Savchenko A."/>
            <person name="Shiryaev A."/>
            <person name="Soop K."/>
            <person name="Spirin V."/>
            <person name="Szebenyi C."/>
            <person name="Tomsovsky M."/>
            <person name="Tulloss R.E."/>
            <person name="Uehling J."/>
            <person name="Grigoriev I.V."/>
            <person name="Vagvolgyi C."/>
            <person name="Papp T."/>
            <person name="Martin F.M."/>
            <person name="Miettinen O."/>
            <person name="Hibbett D.S."/>
            <person name="Nagy L.G."/>
        </authorList>
    </citation>
    <scope>NUCLEOTIDE SEQUENCE [LARGE SCALE GENOMIC DNA]</scope>
    <source>
        <strain evidence="1 2">FP101781</strain>
    </source>
</reference>
<gene>
    <name evidence="1" type="ORF">FA13DRAFT_1742920</name>
</gene>
<proteinExistence type="predicted"/>
<evidence type="ECO:0000313" key="2">
    <source>
        <dbReference type="Proteomes" id="UP000298030"/>
    </source>
</evidence>
<accession>A0A4Y7SH24</accession>
<sequence>MVGSQRLATGLLQHIVHKLGEGRATKEGIRALVSCSTASGALRHVSQKYIFRSVTLYVEVPPTHHGSRQLRVGRHCGRTQALLQLNYQLAINSFGQSSFLLKEIRQFHNIESLLVGYYCGHVGPGATLDGEALSAVFDIMKGRHFKTLVLDSVRGFPVEFIRGAPGMRELVLRGHCSSIPGDGPALLPAPGKLWPSALKTLVCDHGSLEQCVIPWLENGPSTASLDSLSRLGRIDIELKVLDLETESYIALLKQAKFLGELELDSTASGFGSQRGALNDALIVPGAFPMLEEIRIRATVQFGFARDDQVPASAIVECLAFMVKPQFMELEKLCTSNAIELTFSIQRRDLDG</sequence>
<name>A0A4Y7SH24_COPMI</name>
<keyword evidence="2" id="KW-1185">Reference proteome</keyword>
<dbReference type="EMBL" id="QPFP01000139">
    <property type="protein sequence ID" value="TEB20447.1"/>
    <property type="molecule type" value="Genomic_DNA"/>
</dbReference>
<protein>
    <submittedName>
        <fullName evidence="1">Uncharacterized protein</fullName>
    </submittedName>
</protein>
<comment type="caution">
    <text evidence="1">The sequence shown here is derived from an EMBL/GenBank/DDBJ whole genome shotgun (WGS) entry which is preliminary data.</text>
</comment>
<organism evidence="1 2">
    <name type="scientific">Coprinellus micaceus</name>
    <name type="common">Glistening ink-cap mushroom</name>
    <name type="synonym">Coprinus micaceus</name>
    <dbReference type="NCBI Taxonomy" id="71717"/>
    <lineage>
        <taxon>Eukaryota</taxon>
        <taxon>Fungi</taxon>
        <taxon>Dikarya</taxon>
        <taxon>Basidiomycota</taxon>
        <taxon>Agaricomycotina</taxon>
        <taxon>Agaricomycetes</taxon>
        <taxon>Agaricomycetidae</taxon>
        <taxon>Agaricales</taxon>
        <taxon>Agaricineae</taxon>
        <taxon>Psathyrellaceae</taxon>
        <taxon>Coprinellus</taxon>
    </lineage>
</organism>
<evidence type="ECO:0000313" key="1">
    <source>
        <dbReference type="EMBL" id="TEB20447.1"/>
    </source>
</evidence>